<evidence type="ECO:0000256" key="1">
    <source>
        <dbReference type="SAM" id="Phobius"/>
    </source>
</evidence>
<dbReference type="EMBL" id="CP062920">
    <property type="protein sequence ID" value="QPF15260.1"/>
    <property type="molecule type" value="Genomic_DNA"/>
</dbReference>
<accession>A0A7S8WHD4</accession>
<keyword evidence="1" id="KW-0472">Membrane</keyword>
<gene>
    <name evidence="2" type="ORF">IMO23_18175</name>
</gene>
<dbReference type="AlphaFoldDB" id="A0A7S8WHD4"/>
<keyword evidence="1" id="KW-1133">Transmembrane helix</keyword>
<evidence type="ECO:0000313" key="3">
    <source>
        <dbReference type="Proteomes" id="UP000594659"/>
    </source>
</evidence>
<name>A0A7S8WHD4_ACIBA</name>
<reference evidence="2 3" key="1">
    <citation type="submission" date="2020-09" db="EMBL/GenBank/DDBJ databases">
        <title>Resistance determinants and their genetic context in bacteria from a longitudinal study of pigs reared under conventional and antibiotic-free husbandry practices.</title>
        <authorList>
            <person name="Poulin-Laprade D."/>
            <person name="Brouard J.-S."/>
            <person name="Gagnon N."/>
            <person name="Turcotte A."/>
            <person name="Langlois A."/>
            <person name="Matte J.J."/>
            <person name="Carrillo C.D."/>
            <person name="Zaheer R."/>
            <person name="McAllister T."/>
            <person name="Topp E."/>
            <person name="Talbot G."/>
        </authorList>
    </citation>
    <scope>NUCLEOTIDE SEQUENCE [LARGE SCALE GENOMIC DNA]</scope>
    <source>
        <strain evidence="2 3">Res13-Abat-PEA21-P4-01-A</strain>
        <plasmid evidence="2 3">unnamed1774</plasmid>
    </source>
</reference>
<keyword evidence="1" id="KW-0812">Transmembrane</keyword>
<dbReference type="RefSeq" id="WP_195707800.1">
    <property type="nucleotide sequence ID" value="NZ_CAJHFM010000013.1"/>
</dbReference>
<evidence type="ECO:0000313" key="2">
    <source>
        <dbReference type="EMBL" id="QPF15260.1"/>
    </source>
</evidence>
<geneLocation type="plasmid" evidence="2 3">
    <name>unnamed1774</name>
</geneLocation>
<keyword evidence="2" id="KW-0614">Plasmid</keyword>
<feature type="transmembrane region" description="Helical" evidence="1">
    <location>
        <begin position="50"/>
        <end position="68"/>
    </location>
</feature>
<organism evidence="2 3">
    <name type="scientific">Acinetobacter baumannii</name>
    <dbReference type="NCBI Taxonomy" id="470"/>
    <lineage>
        <taxon>Bacteria</taxon>
        <taxon>Pseudomonadati</taxon>
        <taxon>Pseudomonadota</taxon>
        <taxon>Gammaproteobacteria</taxon>
        <taxon>Moraxellales</taxon>
        <taxon>Moraxellaceae</taxon>
        <taxon>Acinetobacter</taxon>
        <taxon>Acinetobacter calcoaceticus/baumannii complex</taxon>
    </lineage>
</organism>
<dbReference type="Proteomes" id="UP000594659">
    <property type="component" value="Plasmid unnamed1774"/>
</dbReference>
<sequence>MAVLHQLNNHLCSLRRWQDILKELLLLGLAAAALASAYSFYKALFELKDYLLSTLYFFIGFANFCYFLKYRKYKVKITYRFNVYCEDMEEYFECSFIGENFEKSLIMTYEKELEGVKYSSFDNVVLNILVQNNEIPYKGGADAVFVRRKLNGLKLFKMD</sequence>
<proteinExistence type="predicted"/>
<feature type="transmembrane region" description="Helical" evidence="1">
    <location>
        <begin position="24"/>
        <end position="44"/>
    </location>
</feature>
<protein>
    <submittedName>
        <fullName evidence="2">Uncharacterized protein</fullName>
    </submittedName>
</protein>